<organism evidence="14 15">
    <name type="scientific">Simplicispira suum</name>
    <dbReference type="NCBI Taxonomy" id="2109915"/>
    <lineage>
        <taxon>Bacteria</taxon>
        <taxon>Pseudomonadati</taxon>
        <taxon>Pseudomonadota</taxon>
        <taxon>Betaproteobacteria</taxon>
        <taxon>Burkholderiales</taxon>
        <taxon>Comamonadaceae</taxon>
        <taxon>Simplicispira</taxon>
    </lineage>
</organism>
<evidence type="ECO:0000256" key="11">
    <source>
        <dbReference type="ARBA" id="ARBA00023303"/>
    </source>
</evidence>
<keyword evidence="7" id="KW-0630">Potassium</keyword>
<dbReference type="OrthoDB" id="9799090at2"/>
<protein>
    <submittedName>
        <fullName evidence="14">Ion transporter</fullName>
    </submittedName>
</protein>
<evidence type="ECO:0000256" key="1">
    <source>
        <dbReference type="ARBA" id="ARBA00004141"/>
    </source>
</evidence>
<evidence type="ECO:0000256" key="7">
    <source>
        <dbReference type="ARBA" id="ARBA00022958"/>
    </source>
</evidence>
<keyword evidence="5" id="KW-0631">Potassium channel</keyword>
<keyword evidence="2" id="KW-0813">Transport</keyword>
<dbReference type="InterPro" id="IPR028325">
    <property type="entry name" value="VG_K_chnl"/>
</dbReference>
<evidence type="ECO:0000256" key="3">
    <source>
        <dbReference type="ARBA" id="ARBA00022538"/>
    </source>
</evidence>
<dbReference type="PANTHER" id="PTHR11537">
    <property type="entry name" value="VOLTAGE-GATED POTASSIUM CHANNEL"/>
    <property type="match status" value="1"/>
</dbReference>
<feature type="transmembrane region" description="Helical" evidence="12">
    <location>
        <begin position="222"/>
        <end position="242"/>
    </location>
</feature>
<evidence type="ECO:0000256" key="6">
    <source>
        <dbReference type="ARBA" id="ARBA00022882"/>
    </source>
</evidence>
<evidence type="ECO:0000313" key="15">
    <source>
        <dbReference type="Proteomes" id="UP000239326"/>
    </source>
</evidence>
<keyword evidence="11" id="KW-0407">Ion channel</keyword>
<keyword evidence="10 12" id="KW-0472">Membrane</keyword>
<evidence type="ECO:0000256" key="5">
    <source>
        <dbReference type="ARBA" id="ARBA00022826"/>
    </source>
</evidence>
<evidence type="ECO:0000256" key="12">
    <source>
        <dbReference type="SAM" id="Phobius"/>
    </source>
</evidence>
<comment type="subcellular location">
    <subcellularLocation>
        <location evidence="1">Membrane</location>
        <topology evidence="1">Multi-pass membrane protein</topology>
    </subcellularLocation>
</comment>
<evidence type="ECO:0000256" key="10">
    <source>
        <dbReference type="ARBA" id="ARBA00023136"/>
    </source>
</evidence>
<evidence type="ECO:0000256" key="9">
    <source>
        <dbReference type="ARBA" id="ARBA00023065"/>
    </source>
</evidence>
<reference evidence="14 15" key="1">
    <citation type="submission" date="2018-03" db="EMBL/GenBank/DDBJ databases">
        <title>Genome sequencing of Simplicispira sp.</title>
        <authorList>
            <person name="Kim S.-J."/>
            <person name="Heo J."/>
            <person name="Kwon S.-W."/>
        </authorList>
    </citation>
    <scope>NUCLEOTIDE SEQUENCE [LARGE SCALE GENOMIC DNA]</scope>
    <source>
        <strain evidence="14 15">SC1-8</strain>
    </source>
</reference>
<feature type="transmembrane region" description="Helical" evidence="12">
    <location>
        <begin position="195"/>
        <end position="216"/>
    </location>
</feature>
<evidence type="ECO:0000313" key="14">
    <source>
        <dbReference type="EMBL" id="AVO41053.1"/>
    </source>
</evidence>
<dbReference type="InterPro" id="IPR005821">
    <property type="entry name" value="Ion_trans_dom"/>
</dbReference>
<evidence type="ECO:0000256" key="2">
    <source>
        <dbReference type="ARBA" id="ARBA00022448"/>
    </source>
</evidence>
<evidence type="ECO:0000256" key="4">
    <source>
        <dbReference type="ARBA" id="ARBA00022692"/>
    </source>
</evidence>
<dbReference type="GO" id="GO:0008076">
    <property type="term" value="C:voltage-gated potassium channel complex"/>
    <property type="evidence" value="ECO:0007669"/>
    <property type="project" value="InterPro"/>
</dbReference>
<evidence type="ECO:0000259" key="13">
    <source>
        <dbReference type="Pfam" id="PF00520"/>
    </source>
</evidence>
<feature type="transmembrane region" description="Helical" evidence="12">
    <location>
        <begin position="254"/>
        <end position="276"/>
    </location>
</feature>
<keyword evidence="8 12" id="KW-1133">Transmembrane helix</keyword>
<feature type="transmembrane region" description="Helical" evidence="12">
    <location>
        <begin position="130"/>
        <end position="151"/>
    </location>
</feature>
<name>A0A2S0MZD5_9BURK</name>
<proteinExistence type="predicted"/>
<dbReference type="EMBL" id="CP027669">
    <property type="protein sequence ID" value="AVO41053.1"/>
    <property type="molecule type" value="Genomic_DNA"/>
</dbReference>
<dbReference type="Gene3D" id="1.10.287.70">
    <property type="match status" value="1"/>
</dbReference>
<keyword evidence="9" id="KW-0406">Ion transport</keyword>
<keyword evidence="6" id="KW-0851">Voltage-gated channel</keyword>
<dbReference type="Gene3D" id="1.20.120.350">
    <property type="entry name" value="Voltage-gated potassium channels. Chain C"/>
    <property type="match status" value="1"/>
</dbReference>
<dbReference type="Proteomes" id="UP000239326">
    <property type="component" value="Chromosome"/>
</dbReference>
<dbReference type="Pfam" id="PF00520">
    <property type="entry name" value="Ion_trans"/>
    <property type="match status" value="1"/>
</dbReference>
<accession>A0A2S0MZD5</accession>
<dbReference type="KEGG" id="simp:C6571_06920"/>
<dbReference type="PRINTS" id="PR00169">
    <property type="entry name" value="KCHANNEL"/>
</dbReference>
<gene>
    <name evidence="14" type="ORF">C6571_06920</name>
</gene>
<feature type="domain" description="Ion transport" evidence="13">
    <location>
        <begin position="68"/>
        <end position="281"/>
    </location>
</feature>
<keyword evidence="15" id="KW-1185">Reference proteome</keyword>
<dbReference type="AlphaFoldDB" id="A0A2S0MZD5"/>
<keyword evidence="4 12" id="KW-0812">Transmembrane</keyword>
<dbReference type="PANTHER" id="PTHR11537:SF254">
    <property type="entry name" value="POTASSIUM VOLTAGE-GATED CHANNEL PROTEIN SHAB"/>
    <property type="match status" value="1"/>
</dbReference>
<dbReference type="GO" id="GO:0005249">
    <property type="term" value="F:voltage-gated potassium channel activity"/>
    <property type="evidence" value="ECO:0007669"/>
    <property type="project" value="InterPro"/>
</dbReference>
<dbReference type="InterPro" id="IPR027359">
    <property type="entry name" value="Volt_channel_dom_sf"/>
</dbReference>
<evidence type="ECO:0000256" key="8">
    <source>
        <dbReference type="ARBA" id="ARBA00022989"/>
    </source>
</evidence>
<keyword evidence="3" id="KW-0633">Potassium transport</keyword>
<sequence>MRRRRDETKRVLELLRRIDFQRGKRGQADALPYSAGMSALPDEPAAALHGWRLRVYTVIFEADTRAGRWFDHALIALILLSVAVVTADSVPAINARLHQPFQVAEWLFTAAFTIEYLARLATVRHPLRYATSFFGVIDLLALLPTYLALLLPEVHALIDVRVLRLLRVFRIFKLSAYVVEYRSLGHALRTSRRKITVFITGVLMIVLVMGTLMYVVEGPENGFTSIPTAVYWAITTMTTVGFGDITPRTELGRFISSVMMLLGWGTLAVPTGIVTAEMASQRLAPMRTPTTRTCHECLTEGHLPEAVYCFHCGAQLPAWQHDTPA</sequence>
<feature type="transmembrane region" description="Helical" evidence="12">
    <location>
        <begin position="73"/>
        <end position="93"/>
    </location>
</feature>
<dbReference type="GO" id="GO:0001508">
    <property type="term" value="P:action potential"/>
    <property type="evidence" value="ECO:0007669"/>
    <property type="project" value="TreeGrafter"/>
</dbReference>
<dbReference type="SUPFAM" id="SSF81324">
    <property type="entry name" value="Voltage-gated potassium channels"/>
    <property type="match status" value="1"/>
</dbReference>